<protein>
    <submittedName>
        <fullName evidence="2">DUF2871 domain-containing protein</fullName>
    </submittedName>
</protein>
<keyword evidence="1" id="KW-0472">Membrane</keyword>
<accession>A0A7M1QUF8</accession>
<name>A0A7M1QUF8_9ACTO</name>
<keyword evidence="3" id="KW-1185">Reference proteome</keyword>
<keyword evidence="1" id="KW-0812">Transmembrane</keyword>
<dbReference type="EMBL" id="CP063213">
    <property type="protein sequence ID" value="QOR45619.1"/>
    <property type="molecule type" value="Genomic_DNA"/>
</dbReference>
<dbReference type="InterPro" id="IPR021299">
    <property type="entry name" value="DUF2871"/>
</dbReference>
<evidence type="ECO:0000313" key="2">
    <source>
        <dbReference type="EMBL" id="QOR45619.1"/>
    </source>
</evidence>
<keyword evidence="1" id="KW-1133">Transmembrane helix</keyword>
<evidence type="ECO:0000256" key="1">
    <source>
        <dbReference type="SAM" id="Phobius"/>
    </source>
</evidence>
<dbReference type="RefSeq" id="WP_193326690.1">
    <property type="nucleotide sequence ID" value="NZ_CP053291.1"/>
</dbReference>
<organism evidence="2 3">
    <name type="scientific">Trueperella pecoris</name>
    <dbReference type="NCBI Taxonomy" id="2733571"/>
    <lineage>
        <taxon>Bacteria</taxon>
        <taxon>Bacillati</taxon>
        <taxon>Actinomycetota</taxon>
        <taxon>Actinomycetes</taxon>
        <taxon>Actinomycetales</taxon>
        <taxon>Actinomycetaceae</taxon>
        <taxon>Trueperella</taxon>
    </lineage>
</organism>
<reference evidence="2 3" key="1">
    <citation type="submission" date="2020-10" db="EMBL/GenBank/DDBJ databases">
        <title>Trueperella pecoris sp. nov. isolated from bovine and porcine specimens.</title>
        <authorList>
            <person name="Schoenecker L."/>
            <person name="Schnydrig P."/>
            <person name="Brodard I."/>
            <person name="Thomann A."/>
            <person name="Hemphill A."/>
            <person name="Rodriguez-Campos S."/>
            <person name="Perreten V."/>
            <person name="Jores J."/>
            <person name="Kittl S."/>
        </authorList>
    </citation>
    <scope>NUCLEOTIDE SEQUENCE [LARGE SCALE GENOMIC DNA]</scope>
    <source>
        <strain evidence="2 3">15A0121</strain>
    </source>
</reference>
<proteinExistence type="predicted"/>
<feature type="transmembrane region" description="Helical" evidence="1">
    <location>
        <begin position="72"/>
        <end position="93"/>
    </location>
</feature>
<evidence type="ECO:0000313" key="3">
    <source>
        <dbReference type="Proteomes" id="UP000595053"/>
    </source>
</evidence>
<sequence>MKNLWYLACAYAAVGLISGLVYRTMTMKMEVVPVNQLSTTHTHFLALGMMVMLIVLGLEATMKISQSRAFRVFCWTYNAGLILTGGVMMWHGIVQIGGGEGGPAIAGIAGVGHILLTVGIVSLLVSLAGPVKKLASERE</sequence>
<dbReference type="Proteomes" id="UP000595053">
    <property type="component" value="Chromosome"/>
</dbReference>
<dbReference type="AlphaFoldDB" id="A0A7M1QUF8"/>
<gene>
    <name evidence="2" type="ORF">INS88_10310</name>
</gene>
<feature type="transmembrane region" description="Helical" evidence="1">
    <location>
        <begin position="43"/>
        <end position="60"/>
    </location>
</feature>
<feature type="transmembrane region" description="Helical" evidence="1">
    <location>
        <begin position="105"/>
        <end position="128"/>
    </location>
</feature>
<dbReference type="Pfam" id="PF11070">
    <property type="entry name" value="DUF2871"/>
    <property type="match status" value="1"/>
</dbReference>